<feature type="compositionally biased region" description="Basic and acidic residues" evidence="1">
    <location>
        <begin position="79"/>
        <end position="92"/>
    </location>
</feature>
<evidence type="ECO:0000313" key="3">
    <source>
        <dbReference type="Proteomes" id="UP000230233"/>
    </source>
</evidence>
<proteinExistence type="predicted"/>
<protein>
    <submittedName>
        <fullName evidence="2">Uncharacterized protein</fullName>
    </submittedName>
</protein>
<reference evidence="3" key="1">
    <citation type="submission" date="2017-10" db="EMBL/GenBank/DDBJ databases">
        <title>Rapid genome shrinkage in a self-fertile nematode reveals novel sperm competition proteins.</title>
        <authorList>
            <person name="Yin D."/>
            <person name="Schwarz E.M."/>
            <person name="Thomas C.G."/>
            <person name="Felde R.L."/>
            <person name="Korf I.F."/>
            <person name="Cutter A.D."/>
            <person name="Schartner C.M."/>
            <person name="Ralston E.J."/>
            <person name="Meyer B.J."/>
            <person name="Haag E.S."/>
        </authorList>
    </citation>
    <scope>NUCLEOTIDE SEQUENCE [LARGE SCALE GENOMIC DNA]</scope>
    <source>
        <strain evidence="3">JU1422</strain>
    </source>
</reference>
<feature type="compositionally biased region" description="Polar residues" evidence="1">
    <location>
        <begin position="94"/>
        <end position="117"/>
    </location>
</feature>
<evidence type="ECO:0000256" key="1">
    <source>
        <dbReference type="SAM" id="MobiDB-lite"/>
    </source>
</evidence>
<sequence>MSNYNFSTRAALFASPVNSPSSKNSNLVSPDVVPKKKVAREKPLPPPVFVKMDAPEASEDVEDVPEASEDVEDVPEAPKVSEDVPEEEKPMEIDTSNMPSPQKATPRRQASATSSALNAAEAVKLDKLYEKLMKETEKMTASHEKVRKEMSDLLDARKYREEMIKEAEEFVKSGHISSETQEPIAMSMDLDFSIRKVDLDVTVREEEEKPEDTVRRLFGNYLLISGGGDKKAKMKLEQSEKKNEKLRALLLQGPKLFQAPLGGPFYSAVNIFKTPLDFGRTGKTRRDIKKLQTPFDSQSKITPGYKVSGI</sequence>
<gene>
    <name evidence="2" type="primary">Cnig_chr_V.g17185</name>
    <name evidence="2" type="ORF">B9Z55_017185</name>
</gene>
<keyword evidence="3" id="KW-1185">Reference proteome</keyword>
<feature type="region of interest" description="Disordered" evidence="1">
    <location>
        <begin position="1"/>
        <end position="117"/>
    </location>
</feature>
<feature type="compositionally biased region" description="Low complexity" evidence="1">
    <location>
        <begin position="15"/>
        <end position="30"/>
    </location>
</feature>
<comment type="caution">
    <text evidence="2">The sequence shown here is derived from an EMBL/GenBank/DDBJ whole genome shotgun (WGS) entry which is preliminary data.</text>
</comment>
<accession>A0A2G5T8I7</accession>
<dbReference type="AlphaFoldDB" id="A0A2G5T8I7"/>
<dbReference type="EMBL" id="PDUG01000005">
    <property type="protein sequence ID" value="PIC23503.1"/>
    <property type="molecule type" value="Genomic_DNA"/>
</dbReference>
<dbReference type="Proteomes" id="UP000230233">
    <property type="component" value="Chromosome V"/>
</dbReference>
<organism evidence="2 3">
    <name type="scientific">Caenorhabditis nigoni</name>
    <dbReference type="NCBI Taxonomy" id="1611254"/>
    <lineage>
        <taxon>Eukaryota</taxon>
        <taxon>Metazoa</taxon>
        <taxon>Ecdysozoa</taxon>
        <taxon>Nematoda</taxon>
        <taxon>Chromadorea</taxon>
        <taxon>Rhabditida</taxon>
        <taxon>Rhabditina</taxon>
        <taxon>Rhabditomorpha</taxon>
        <taxon>Rhabditoidea</taxon>
        <taxon>Rhabditidae</taxon>
        <taxon>Peloderinae</taxon>
        <taxon>Caenorhabditis</taxon>
    </lineage>
</organism>
<feature type="compositionally biased region" description="Acidic residues" evidence="1">
    <location>
        <begin position="56"/>
        <end position="75"/>
    </location>
</feature>
<dbReference type="OrthoDB" id="10495778at2759"/>
<evidence type="ECO:0000313" key="2">
    <source>
        <dbReference type="EMBL" id="PIC23503.1"/>
    </source>
</evidence>
<name>A0A2G5T8I7_9PELO</name>